<dbReference type="InterPro" id="IPR004607">
    <property type="entry name" value="GART"/>
</dbReference>
<dbReference type="RefSeq" id="WP_191276895.1">
    <property type="nucleotide sequence ID" value="NZ_BNDS01000037.1"/>
</dbReference>
<keyword evidence="3 6" id="KW-0658">Purine biosynthesis</keyword>
<comment type="caution">
    <text evidence="8">The sequence shown here is derived from an EMBL/GenBank/DDBJ whole genome shotgun (WGS) entry which is preliminary data.</text>
</comment>
<dbReference type="Gene3D" id="3.40.50.170">
    <property type="entry name" value="Formyl transferase, N-terminal domain"/>
    <property type="match status" value="1"/>
</dbReference>
<sequence>MKNIAIFASGSGSNFQAIVDAVQAGNLTANISLLVCDQPGAYVIERARAANIPSYIFRAKDYSSKEDFENEIALLLNNRNVDLIVLAGYMRLIGPTLLRQYEGRIINIHPSLLPDFPGKDAIGQALAAGAQWSGVTIHYVDAGMDTGPIIAQERTRLEEDETRESLQRKIQAIEHKLYPSILQMLLTIGDVKHDEKTGAY</sequence>
<feature type="binding site" evidence="6">
    <location>
        <begin position="90"/>
        <end position="93"/>
    </location>
    <ligand>
        <name>(6R)-10-formyltetrahydrofolate</name>
        <dbReference type="ChEBI" id="CHEBI:195366"/>
    </ligand>
</feature>
<protein>
    <recommendedName>
        <fullName evidence="6">Phosphoribosylglycinamide formyltransferase</fullName>
        <ecNumber evidence="6">2.1.2.2</ecNumber>
    </recommendedName>
    <alternativeName>
        <fullName evidence="6">5'-phosphoribosylglycinamide transformylase</fullName>
    </alternativeName>
    <alternativeName>
        <fullName evidence="6">GAR transformylase</fullName>
        <shortName evidence="6">GART</shortName>
    </alternativeName>
</protein>
<feature type="active site" description="Proton donor" evidence="6">
    <location>
        <position position="109"/>
    </location>
</feature>
<evidence type="ECO:0000313" key="9">
    <source>
        <dbReference type="Proteomes" id="UP000637074"/>
    </source>
</evidence>
<comment type="pathway">
    <text evidence="1 6">Purine metabolism; IMP biosynthesis via de novo pathway; N(2)-formyl-N(1)-(5-phospho-D-ribosyl)glycinamide from N(1)-(5-phospho-D-ribosyl)glycinamide (10-formyl THF route): step 1/1.</text>
</comment>
<feature type="binding site" evidence="6">
    <location>
        <position position="107"/>
    </location>
    <ligand>
        <name>(6R)-10-formyltetrahydrofolate</name>
        <dbReference type="ChEBI" id="CHEBI:195366"/>
    </ligand>
</feature>
<feature type="domain" description="Formyl transferase N-terminal" evidence="7">
    <location>
        <begin position="2"/>
        <end position="181"/>
    </location>
</feature>
<dbReference type="InterPro" id="IPR002376">
    <property type="entry name" value="Formyl_transf_N"/>
</dbReference>
<evidence type="ECO:0000256" key="1">
    <source>
        <dbReference type="ARBA" id="ARBA00005054"/>
    </source>
</evidence>
<organism evidence="8 9">
    <name type="scientific">Neobacillus kokaensis</name>
    <dbReference type="NCBI Taxonomy" id="2759023"/>
    <lineage>
        <taxon>Bacteria</taxon>
        <taxon>Bacillati</taxon>
        <taxon>Bacillota</taxon>
        <taxon>Bacilli</taxon>
        <taxon>Bacillales</taxon>
        <taxon>Bacillaceae</taxon>
        <taxon>Neobacillus</taxon>
    </lineage>
</organism>
<feature type="binding site" evidence="6">
    <location>
        <position position="65"/>
    </location>
    <ligand>
        <name>(6R)-10-formyltetrahydrofolate</name>
        <dbReference type="ChEBI" id="CHEBI:195366"/>
    </ligand>
</feature>
<name>A0ABQ3NBE0_9BACI</name>
<dbReference type="PANTHER" id="PTHR43369">
    <property type="entry name" value="PHOSPHORIBOSYLGLYCINAMIDE FORMYLTRANSFERASE"/>
    <property type="match status" value="1"/>
</dbReference>
<evidence type="ECO:0000313" key="8">
    <source>
        <dbReference type="EMBL" id="GHI01237.1"/>
    </source>
</evidence>
<proteinExistence type="inferred from homology"/>
<dbReference type="InterPro" id="IPR001555">
    <property type="entry name" value="GART_AS"/>
</dbReference>
<dbReference type="SUPFAM" id="SSF53328">
    <property type="entry name" value="Formyltransferase"/>
    <property type="match status" value="1"/>
</dbReference>
<comment type="function">
    <text evidence="6">Catalyzes the transfer of a formyl group from 10-formyltetrahydrofolate to 5-phospho-ribosyl-glycinamide (GAR), producing 5-phospho-ribosyl-N-formylglycinamide (FGAR) and tetrahydrofolate.</text>
</comment>
<dbReference type="CDD" id="cd08645">
    <property type="entry name" value="FMT_core_GART"/>
    <property type="match status" value="1"/>
</dbReference>
<comment type="similarity">
    <text evidence="4 6">Belongs to the GART family.</text>
</comment>
<dbReference type="EC" id="2.1.2.2" evidence="6"/>
<evidence type="ECO:0000256" key="2">
    <source>
        <dbReference type="ARBA" id="ARBA00022679"/>
    </source>
</evidence>
<keyword evidence="9" id="KW-1185">Reference proteome</keyword>
<accession>A0ABQ3NBE0</accession>
<dbReference type="PROSITE" id="PS00373">
    <property type="entry name" value="GART"/>
    <property type="match status" value="1"/>
</dbReference>
<dbReference type="Proteomes" id="UP000637074">
    <property type="component" value="Unassembled WGS sequence"/>
</dbReference>
<comment type="catalytic activity">
    <reaction evidence="5 6">
        <text>N(1)-(5-phospho-beta-D-ribosyl)glycinamide + (6R)-10-formyltetrahydrofolate = N(2)-formyl-N(1)-(5-phospho-beta-D-ribosyl)glycinamide + (6S)-5,6,7,8-tetrahydrofolate + H(+)</text>
        <dbReference type="Rhea" id="RHEA:15053"/>
        <dbReference type="ChEBI" id="CHEBI:15378"/>
        <dbReference type="ChEBI" id="CHEBI:57453"/>
        <dbReference type="ChEBI" id="CHEBI:143788"/>
        <dbReference type="ChEBI" id="CHEBI:147286"/>
        <dbReference type="ChEBI" id="CHEBI:195366"/>
        <dbReference type="EC" id="2.1.2.2"/>
    </reaction>
</comment>
<evidence type="ECO:0000256" key="4">
    <source>
        <dbReference type="ARBA" id="ARBA00038440"/>
    </source>
</evidence>
<keyword evidence="2 6" id="KW-0808">Transferase</keyword>
<evidence type="ECO:0000256" key="5">
    <source>
        <dbReference type="ARBA" id="ARBA00047664"/>
    </source>
</evidence>
<dbReference type="HAMAP" id="MF_01930">
    <property type="entry name" value="PurN"/>
    <property type="match status" value="1"/>
</dbReference>
<dbReference type="EMBL" id="BNDS01000037">
    <property type="protein sequence ID" value="GHI01237.1"/>
    <property type="molecule type" value="Genomic_DNA"/>
</dbReference>
<dbReference type="NCBIfam" id="TIGR00639">
    <property type="entry name" value="PurN"/>
    <property type="match status" value="1"/>
</dbReference>
<gene>
    <name evidence="6 8" type="primary">purN</name>
    <name evidence="8" type="ORF">AM1BK_47790</name>
</gene>
<reference evidence="8 9" key="1">
    <citation type="journal article" date="2022" name="Int. J. Syst. Evol. Microbiol.">
        <title>Neobacillus kokaensis sp. nov., isolated from soil.</title>
        <authorList>
            <person name="Yuki K."/>
            <person name="Matsubara H."/>
            <person name="Yamaguchi S."/>
        </authorList>
    </citation>
    <scope>NUCLEOTIDE SEQUENCE [LARGE SCALE GENOMIC DNA]</scope>
    <source>
        <strain evidence="8 9">LOB 377</strain>
    </source>
</reference>
<evidence type="ECO:0000256" key="3">
    <source>
        <dbReference type="ARBA" id="ARBA00022755"/>
    </source>
</evidence>
<dbReference type="Pfam" id="PF00551">
    <property type="entry name" value="Formyl_trans_N"/>
    <property type="match status" value="1"/>
</dbReference>
<dbReference type="PANTHER" id="PTHR43369:SF2">
    <property type="entry name" value="PHOSPHORIBOSYLGLYCINAMIDE FORMYLTRANSFERASE"/>
    <property type="match status" value="1"/>
</dbReference>
<feature type="binding site" evidence="6">
    <location>
        <begin position="12"/>
        <end position="14"/>
    </location>
    <ligand>
        <name>N(1)-(5-phospho-beta-D-ribosyl)glycinamide</name>
        <dbReference type="ChEBI" id="CHEBI:143788"/>
    </ligand>
</feature>
<feature type="site" description="Raises pKa of active site His" evidence="6">
    <location>
        <position position="145"/>
    </location>
</feature>
<evidence type="ECO:0000256" key="6">
    <source>
        <dbReference type="HAMAP-Rule" id="MF_01930"/>
    </source>
</evidence>
<evidence type="ECO:0000259" key="7">
    <source>
        <dbReference type="Pfam" id="PF00551"/>
    </source>
</evidence>
<dbReference type="InterPro" id="IPR036477">
    <property type="entry name" value="Formyl_transf_N_sf"/>
</dbReference>